<gene>
    <name evidence="12" type="ORF">HMPREF1316_2335</name>
</gene>
<evidence type="ECO:0000256" key="6">
    <source>
        <dbReference type="ARBA" id="ARBA00022741"/>
    </source>
</evidence>
<dbReference type="InterPro" id="IPR003439">
    <property type="entry name" value="ABC_transporter-like_ATP-bd"/>
</dbReference>
<keyword evidence="9" id="KW-0472">Membrane</keyword>
<dbReference type="STRING" id="1125712.HMPREF1316_2335"/>
<dbReference type="OrthoDB" id="7757085at2"/>
<evidence type="ECO:0000256" key="10">
    <source>
        <dbReference type="ARBA" id="ARBA00025157"/>
    </source>
</evidence>
<comment type="similarity">
    <text evidence="2">Belongs to the ABC transporter superfamily.</text>
</comment>
<evidence type="ECO:0000256" key="5">
    <source>
        <dbReference type="ARBA" id="ARBA00022737"/>
    </source>
</evidence>
<accession>U2TMP2</accession>
<dbReference type="SUPFAM" id="SSF52540">
    <property type="entry name" value="P-loop containing nucleoside triphosphate hydrolases"/>
    <property type="match status" value="2"/>
</dbReference>
<protein>
    <submittedName>
        <fullName evidence="12">ABC transporter, ATP-binding protein</fullName>
    </submittedName>
</protein>
<dbReference type="GO" id="GO:0042626">
    <property type="term" value="F:ATPase-coupled transmembrane transporter activity"/>
    <property type="evidence" value="ECO:0007669"/>
    <property type="project" value="TreeGrafter"/>
</dbReference>
<evidence type="ECO:0000256" key="7">
    <source>
        <dbReference type="ARBA" id="ARBA00022840"/>
    </source>
</evidence>
<feature type="domain" description="ABC transporter" evidence="11">
    <location>
        <begin position="5"/>
        <end position="243"/>
    </location>
</feature>
<comment type="caution">
    <text evidence="12">The sequence shown here is derived from an EMBL/GenBank/DDBJ whole genome shotgun (WGS) entry which is preliminary data.</text>
</comment>
<evidence type="ECO:0000256" key="3">
    <source>
        <dbReference type="ARBA" id="ARBA00022448"/>
    </source>
</evidence>
<dbReference type="GO" id="GO:0016887">
    <property type="term" value="F:ATP hydrolysis activity"/>
    <property type="evidence" value="ECO:0007669"/>
    <property type="project" value="InterPro"/>
</dbReference>
<evidence type="ECO:0000256" key="2">
    <source>
        <dbReference type="ARBA" id="ARBA00005417"/>
    </source>
</evidence>
<feature type="domain" description="ABC transporter" evidence="11">
    <location>
        <begin position="266"/>
        <end position="491"/>
    </location>
</feature>
<dbReference type="eggNOG" id="COG1129">
    <property type="taxonomic scope" value="Bacteria"/>
</dbReference>
<evidence type="ECO:0000313" key="13">
    <source>
        <dbReference type="Proteomes" id="UP000016638"/>
    </source>
</evidence>
<dbReference type="InterPro" id="IPR050095">
    <property type="entry name" value="ECF_ABC_transporter_ATP-bd"/>
</dbReference>
<dbReference type="PANTHER" id="PTHR43553:SF23">
    <property type="entry name" value="ABC TRANSPORTER ATP-BINDING COMPONENT"/>
    <property type="match status" value="1"/>
</dbReference>
<keyword evidence="4" id="KW-1003">Cell membrane</keyword>
<dbReference type="InterPro" id="IPR027417">
    <property type="entry name" value="P-loop_NTPase"/>
</dbReference>
<dbReference type="Proteomes" id="UP000016638">
    <property type="component" value="Unassembled WGS sequence"/>
</dbReference>
<dbReference type="Gene3D" id="3.40.50.300">
    <property type="entry name" value="P-loop containing nucleotide triphosphate hydrolases"/>
    <property type="match status" value="2"/>
</dbReference>
<dbReference type="CDD" id="cd03225">
    <property type="entry name" value="ABC_cobalt_CbiO_domain1"/>
    <property type="match status" value="1"/>
</dbReference>
<name>U2TMP2_9ACTN</name>
<evidence type="ECO:0000259" key="11">
    <source>
        <dbReference type="PROSITE" id="PS50893"/>
    </source>
</evidence>
<comment type="function">
    <text evidence="10">Probably part of an ABC transporter complex. Responsible for energy coupling to the transport system.</text>
</comment>
<keyword evidence="8" id="KW-1278">Translocase</keyword>
<dbReference type="GO" id="GO:0043190">
    <property type="term" value="C:ATP-binding cassette (ABC) transporter complex"/>
    <property type="evidence" value="ECO:0007669"/>
    <property type="project" value="TreeGrafter"/>
</dbReference>
<dbReference type="PROSITE" id="PS50893">
    <property type="entry name" value="ABC_TRANSPORTER_2"/>
    <property type="match status" value="2"/>
</dbReference>
<keyword evidence="7 12" id="KW-0067">ATP-binding</keyword>
<keyword evidence="13" id="KW-1185">Reference proteome</keyword>
<dbReference type="EMBL" id="AWEZ01000054">
    <property type="protein sequence ID" value="ERL07700.1"/>
    <property type="molecule type" value="Genomic_DNA"/>
</dbReference>
<evidence type="ECO:0000256" key="4">
    <source>
        <dbReference type="ARBA" id="ARBA00022475"/>
    </source>
</evidence>
<dbReference type="InterPro" id="IPR003593">
    <property type="entry name" value="AAA+_ATPase"/>
</dbReference>
<organism evidence="12 13">
    <name type="scientific">Olsenella profusa F0195</name>
    <dbReference type="NCBI Taxonomy" id="1125712"/>
    <lineage>
        <taxon>Bacteria</taxon>
        <taxon>Bacillati</taxon>
        <taxon>Actinomycetota</taxon>
        <taxon>Coriobacteriia</taxon>
        <taxon>Coriobacteriales</taxon>
        <taxon>Atopobiaceae</taxon>
        <taxon>Olsenella</taxon>
    </lineage>
</organism>
<evidence type="ECO:0000256" key="9">
    <source>
        <dbReference type="ARBA" id="ARBA00023136"/>
    </source>
</evidence>
<dbReference type="GO" id="GO:0005524">
    <property type="term" value="F:ATP binding"/>
    <property type="evidence" value="ECO:0007669"/>
    <property type="project" value="UniProtKB-KW"/>
</dbReference>
<proteinExistence type="inferred from homology"/>
<keyword evidence="3" id="KW-0813">Transport</keyword>
<dbReference type="InterPro" id="IPR015856">
    <property type="entry name" value="ABC_transpr_CbiO/EcfA_su"/>
</dbReference>
<comment type="subcellular location">
    <subcellularLocation>
        <location evidence="1">Cell membrane</location>
        <topology evidence="1">Peripheral membrane protein</topology>
    </subcellularLocation>
</comment>
<keyword evidence="5" id="KW-0677">Repeat</keyword>
<sequence length="497" mass="53793">MGRAIHMSDVSFSYASGAERIAHLSLEVHPGELLVITGVSGSGKSTVTRLINGLAPRFFGGELHGSLAIEGIAEGPSSFLERTKCIGNVFQDPRSQFFSNEVAGEIAFGCENYGRPHEEIVERVRLAAEEIGIAPLLNERVRTLSYGMRQKVAIASAEAMEPEIYVMDEPSANLDVEATYQLSTIIGKLKDQGKTIVITEHRLYYLMDLADRFVHLENGRLTREFTPRELRGLPAAKLRELGLRTANLYDCEPALVKAAKPGDEMLRLAGIRKAFDSVPVLQDVSFSVGKGESVAIIGPNGVGKSTIGKIASGLIKEDGGTVSLECVALKGKGRRGRVWYIPQDLDSWLFGEDLMDELLTGGKATADKRREAEEILGRLGLRDVKDQHPATLSGGQKQRLALGVALAHHASTIILDEPTSGLDGRSMRMVSGVIRSLSESGIATLVISHDAECILSCCSRAIQIEDGRVVDDFKLKSTSKVLGAMGYSRLYPKEAGC</sequence>
<dbReference type="Pfam" id="PF00005">
    <property type="entry name" value="ABC_tran"/>
    <property type="match status" value="2"/>
</dbReference>
<evidence type="ECO:0000256" key="1">
    <source>
        <dbReference type="ARBA" id="ARBA00004202"/>
    </source>
</evidence>
<dbReference type="PATRIC" id="fig|1125712.3.peg.1571"/>
<dbReference type="PANTHER" id="PTHR43553">
    <property type="entry name" value="HEAVY METAL TRANSPORTER"/>
    <property type="match status" value="1"/>
</dbReference>
<dbReference type="AlphaFoldDB" id="U2TMP2"/>
<evidence type="ECO:0000313" key="12">
    <source>
        <dbReference type="EMBL" id="ERL07700.1"/>
    </source>
</evidence>
<keyword evidence="6" id="KW-0547">Nucleotide-binding</keyword>
<dbReference type="PROSITE" id="PS00211">
    <property type="entry name" value="ABC_TRANSPORTER_1"/>
    <property type="match status" value="1"/>
</dbReference>
<reference evidence="12 13" key="1">
    <citation type="submission" date="2013-08" db="EMBL/GenBank/DDBJ databases">
        <authorList>
            <person name="Durkin A.S."/>
            <person name="Haft D.R."/>
            <person name="McCorrison J."/>
            <person name="Torralba M."/>
            <person name="Gillis M."/>
            <person name="Haft D.H."/>
            <person name="Methe B."/>
            <person name="Sutton G."/>
            <person name="Nelson K.E."/>
        </authorList>
    </citation>
    <scope>NUCLEOTIDE SEQUENCE [LARGE SCALE GENOMIC DNA]</scope>
    <source>
        <strain evidence="12 13">F0195</strain>
    </source>
</reference>
<dbReference type="InterPro" id="IPR017871">
    <property type="entry name" value="ABC_transporter-like_CS"/>
</dbReference>
<evidence type="ECO:0000256" key="8">
    <source>
        <dbReference type="ARBA" id="ARBA00022967"/>
    </source>
</evidence>
<dbReference type="SMART" id="SM00382">
    <property type="entry name" value="AAA"/>
    <property type="match status" value="2"/>
</dbReference>